<evidence type="ECO:0000313" key="10">
    <source>
        <dbReference type="EMBL" id="TKC99031.1"/>
    </source>
</evidence>
<dbReference type="GO" id="GO:0005886">
    <property type="term" value="C:plasma membrane"/>
    <property type="evidence" value="ECO:0007669"/>
    <property type="project" value="UniProtKB-SubCell"/>
</dbReference>
<keyword evidence="11" id="KW-1185">Reference proteome</keyword>
<dbReference type="PRINTS" id="PR01036">
    <property type="entry name" value="TCRTETB"/>
</dbReference>
<dbReference type="CDD" id="cd17503">
    <property type="entry name" value="MFS_LmrB_MDR_like"/>
    <property type="match status" value="1"/>
</dbReference>
<evidence type="ECO:0000313" key="11">
    <source>
        <dbReference type="Proteomes" id="UP000309215"/>
    </source>
</evidence>
<gene>
    <name evidence="10" type="ORF">E8A74_39415</name>
</gene>
<dbReference type="InterPro" id="IPR011701">
    <property type="entry name" value="MFS"/>
</dbReference>
<dbReference type="OrthoDB" id="9807274at2"/>
<evidence type="ECO:0000256" key="6">
    <source>
        <dbReference type="ARBA" id="ARBA00022989"/>
    </source>
</evidence>
<proteinExistence type="inferred from homology"/>
<evidence type="ECO:0000259" key="9">
    <source>
        <dbReference type="PROSITE" id="PS50850"/>
    </source>
</evidence>
<feature type="transmembrane region" description="Helical" evidence="8">
    <location>
        <begin position="346"/>
        <end position="362"/>
    </location>
</feature>
<dbReference type="InterPro" id="IPR036259">
    <property type="entry name" value="MFS_trans_sf"/>
</dbReference>
<feature type="transmembrane region" description="Helical" evidence="8">
    <location>
        <begin position="410"/>
        <end position="431"/>
    </location>
</feature>
<reference evidence="10 11" key="1">
    <citation type="submission" date="2019-04" db="EMBL/GenBank/DDBJ databases">
        <authorList>
            <person name="Li Y."/>
            <person name="Wang J."/>
        </authorList>
    </citation>
    <scope>NUCLEOTIDE SEQUENCE [LARGE SCALE GENOMIC DNA]</scope>
    <source>
        <strain evidence="10 11">DSM 14668</strain>
    </source>
</reference>
<keyword evidence="5 8" id="KW-0812">Transmembrane</keyword>
<evidence type="ECO:0000256" key="1">
    <source>
        <dbReference type="ARBA" id="ARBA00004651"/>
    </source>
</evidence>
<feature type="transmembrane region" description="Helical" evidence="8">
    <location>
        <begin position="24"/>
        <end position="48"/>
    </location>
</feature>
<comment type="subcellular location">
    <subcellularLocation>
        <location evidence="1">Cell membrane</location>
        <topology evidence="1">Multi-pass membrane protein</topology>
    </subcellularLocation>
</comment>
<feature type="transmembrane region" description="Helical" evidence="8">
    <location>
        <begin position="243"/>
        <end position="260"/>
    </location>
</feature>
<feature type="transmembrane region" description="Helical" evidence="8">
    <location>
        <begin position="318"/>
        <end position="339"/>
    </location>
</feature>
<accession>A0A4U1IX26</accession>
<protein>
    <submittedName>
        <fullName evidence="10">DHA2 family efflux MFS transporter permease subunit</fullName>
    </submittedName>
</protein>
<dbReference type="PANTHER" id="PTHR42718:SF9">
    <property type="entry name" value="MAJOR FACILITATOR SUPERFAMILY MULTIDRUG TRANSPORTER MFSC"/>
    <property type="match status" value="1"/>
</dbReference>
<dbReference type="AlphaFoldDB" id="A0A4U1IX26"/>
<dbReference type="InterPro" id="IPR020846">
    <property type="entry name" value="MFS_dom"/>
</dbReference>
<name>A0A4U1IX26_9BACT</name>
<feature type="transmembrane region" description="Helical" evidence="8">
    <location>
        <begin position="179"/>
        <end position="199"/>
    </location>
</feature>
<feature type="domain" description="Major facilitator superfamily (MFS) profile" evidence="9">
    <location>
        <begin position="25"/>
        <end position="521"/>
    </location>
</feature>
<keyword evidence="4" id="KW-1003">Cell membrane</keyword>
<dbReference type="NCBIfam" id="TIGR00711">
    <property type="entry name" value="efflux_EmrB"/>
    <property type="match status" value="1"/>
</dbReference>
<keyword evidence="3" id="KW-0813">Transport</keyword>
<evidence type="ECO:0000256" key="5">
    <source>
        <dbReference type="ARBA" id="ARBA00022692"/>
    </source>
</evidence>
<evidence type="ECO:0000256" key="4">
    <source>
        <dbReference type="ARBA" id="ARBA00022475"/>
    </source>
</evidence>
<evidence type="ECO:0000256" key="8">
    <source>
        <dbReference type="SAM" id="Phobius"/>
    </source>
</evidence>
<comment type="caution">
    <text evidence="10">The sequence shown here is derived from an EMBL/GenBank/DDBJ whole genome shotgun (WGS) entry which is preliminary data.</text>
</comment>
<feature type="transmembrane region" description="Helical" evidence="8">
    <location>
        <begin position="92"/>
        <end position="117"/>
    </location>
</feature>
<feature type="transmembrane region" description="Helical" evidence="8">
    <location>
        <begin position="374"/>
        <end position="398"/>
    </location>
</feature>
<feature type="transmembrane region" description="Helical" evidence="8">
    <location>
        <begin position="281"/>
        <end position="306"/>
    </location>
</feature>
<keyword evidence="6 8" id="KW-1133">Transmembrane helix</keyword>
<feature type="transmembrane region" description="Helical" evidence="8">
    <location>
        <begin position="60"/>
        <end position="80"/>
    </location>
</feature>
<dbReference type="SUPFAM" id="SSF103473">
    <property type="entry name" value="MFS general substrate transporter"/>
    <property type="match status" value="1"/>
</dbReference>
<dbReference type="PANTHER" id="PTHR42718">
    <property type="entry name" value="MAJOR FACILITATOR SUPERFAMILY MULTIDRUG TRANSPORTER MFSC"/>
    <property type="match status" value="1"/>
</dbReference>
<sequence>MVQAQLALAPPALAVAAPQNNKWAVAIAVAIGALLEVIDTSIVNVGLADMQTSLGASLSQASWIVSSYAVANVIILPLAAWLGHRFGKKKYFIFSLVGFTVASLLCGLSTSLPMLVVARVLQGITGGGLMAKAQSILFETFPKEEQATAQSFFGAIVIAGPAIGPTLGGYIVTNIGWRWIFFINLPLGVLAVLLCLSALPPDEPHKTRPKGIDWASIAMLALGLGCLQTFLEEGNSHDWFDDPMIVVLCITSIVSLVLFVRRALASDEPVVDLRVLRYRSLWAGSILSVVVGMALYGGLFAVPIFAQTNLRYTSQQTGLMMLPGALATAAMMQVAGRLARKMDPRLMLVIGALILAGSLVMFSNMNPMTSGDDLFWPLIVRSLGTVFMFLPLSMASLGPIPRKDVASATGFFNLTRMLGGSVGVALLSMMLTRRQAFHAAVVAEKLVSNDPATIERVNMLTGAMMAKGASAVEAKQRALSLLSGTVAQQGSIMSFADTFWLAGMLIVLFLPLVMLLGKPQQGVKVDAGH</sequence>
<feature type="transmembrane region" description="Helical" evidence="8">
    <location>
        <begin position="152"/>
        <end position="173"/>
    </location>
</feature>
<dbReference type="Pfam" id="PF07690">
    <property type="entry name" value="MFS_1"/>
    <property type="match status" value="1"/>
</dbReference>
<dbReference type="GO" id="GO:0022857">
    <property type="term" value="F:transmembrane transporter activity"/>
    <property type="evidence" value="ECO:0007669"/>
    <property type="project" value="InterPro"/>
</dbReference>
<dbReference type="Gene3D" id="1.20.1250.20">
    <property type="entry name" value="MFS general substrate transporter like domains"/>
    <property type="match status" value="1"/>
</dbReference>
<dbReference type="Proteomes" id="UP000309215">
    <property type="component" value="Unassembled WGS sequence"/>
</dbReference>
<dbReference type="EMBL" id="SSMQ01000061">
    <property type="protein sequence ID" value="TKC99031.1"/>
    <property type="molecule type" value="Genomic_DNA"/>
</dbReference>
<dbReference type="PROSITE" id="PS50850">
    <property type="entry name" value="MFS"/>
    <property type="match status" value="1"/>
</dbReference>
<evidence type="ECO:0000256" key="2">
    <source>
        <dbReference type="ARBA" id="ARBA00008537"/>
    </source>
</evidence>
<dbReference type="RefSeq" id="WP_136934273.1">
    <property type="nucleotide sequence ID" value="NZ_SSMQ01000061.1"/>
</dbReference>
<comment type="similarity">
    <text evidence="2">Belongs to the major facilitator superfamily. EmrB family.</text>
</comment>
<organism evidence="10 11">
    <name type="scientific">Polyangium fumosum</name>
    <dbReference type="NCBI Taxonomy" id="889272"/>
    <lineage>
        <taxon>Bacteria</taxon>
        <taxon>Pseudomonadati</taxon>
        <taxon>Myxococcota</taxon>
        <taxon>Polyangia</taxon>
        <taxon>Polyangiales</taxon>
        <taxon>Polyangiaceae</taxon>
        <taxon>Polyangium</taxon>
    </lineage>
</organism>
<dbReference type="InterPro" id="IPR004638">
    <property type="entry name" value="EmrB-like"/>
</dbReference>
<keyword evidence="7 8" id="KW-0472">Membrane</keyword>
<feature type="transmembrane region" description="Helical" evidence="8">
    <location>
        <begin position="499"/>
        <end position="517"/>
    </location>
</feature>
<evidence type="ECO:0000256" key="7">
    <source>
        <dbReference type="ARBA" id="ARBA00023136"/>
    </source>
</evidence>
<evidence type="ECO:0000256" key="3">
    <source>
        <dbReference type="ARBA" id="ARBA00022448"/>
    </source>
</evidence>